<dbReference type="AlphaFoldDB" id="A0A0A9E5T0"/>
<reference evidence="1" key="1">
    <citation type="submission" date="2014-09" db="EMBL/GenBank/DDBJ databases">
        <authorList>
            <person name="Magalhaes I.L.F."/>
            <person name="Oliveira U."/>
            <person name="Santos F.R."/>
            <person name="Vidigal T.H.D.A."/>
            <person name="Brescovit A.D."/>
            <person name="Santos A.J."/>
        </authorList>
    </citation>
    <scope>NUCLEOTIDE SEQUENCE</scope>
    <source>
        <tissue evidence="1">Shoot tissue taken approximately 20 cm above the soil surface</tissue>
    </source>
</reference>
<accession>A0A0A9E5T0</accession>
<evidence type="ECO:0000313" key="1">
    <source>
        <dbReference type="EMBL" id="JAD94393.1"/>
    </source>
</evidence>
<name>A0A0A9E5T0_ARUDO</name>
<protein>
    <submittedName>
        <fullName evidence="1">Uncharacterized protein</fullName>
    </submittedName>
</protein>
<dbReference type="EMBL" id="GBRH01203502">
    <property type="protein sequence ID" value="JAD94393.1"/>
    <property type="molecule type" value="Transcribed_RNA"/>
</dbReference>
<reference evidence="1" key="2">
    <citation type="journal article" date="2015" name="Data Brief">
        <title>Shoot transcriptome of the giant reed, Arundo donax.</title>
        <authorList>
            <person name="Barrero R.A."/>
            <person name="Guerrero F.D."/>
            <person name="Moolhuijzen P."/>
            <person name="Goolsby J.A."/>
            <person name="Tidwell J."/>
            <person name="Bellgard S.E."/>
            <person name="Bellgard M.I."/>
        </authorList>
    </citation>
    <scope>NUCLEOTIDE SEQUENCE</scope>
    <source>
        <tissue evidence="1">Shoot tissue taken approximately 20 cm above the soil surface</tissue>
    </source>
</reference>
<proteinExistence type="predicted"/>
<organism evidence="1">
    <name type="scientific">Arundo donax</name>
    <name type="common">Giant reed</name>
    <name type="synonym">Donax arundinaceus</name>
    <dbReference type="NCBI Taxonomy" id="35708"/>
    <lineage>
        <taxon>Eukaryota</taxon>
        <taxon>Viridiplantae</taxon>
        <taxon>Streptophyta</taxon>
        <taxon>Embryophyta</taxon>
        <taxon>Tracheophyta</taxon>
        <taxon>Spermatophyta</taxon>
        <taxon>Magnoliopsida</taxon>
        <taxon>Liliopsida</taxon>
        <taxon>Poales</taxon>
        <taxon>Poaceae</taxon>
        <taxon>PACMAD clade</taxon>
        <taxon>Arundinoideae</taxon>
        <taxon>Arundineae</taxon>
        <taxon>Arundo</taxon>
    </lineage>
</organism>
<sequence>MLTHQIFPSQIADLDIHCKGG</sequence>